<dbReference type="InterPro" id="IPR001841">
    <property type="entry name" value="Znf_RING"/>
</dbReference>
<feature type="domain" description="Helicase C-terminal" evidence="8">
    <location>
        <begin position="866"/>
        <end position="1021"/>
    </location>
</feature>
<accession>A0A8S1L0Q4</accession>
<organism evidence="9 10">
    <name type="scientific">Paramecium sonneborni</name>
    <dbReference type="NCBI Taxonomy" id="65129"/>
    <lineage>
        <taxon>Eukaryota</taxon>
        <taxon>Sar</taxon>
        <taxon>Alveolata</taxon>
        <taxon>Ciliophora</taxon>
        <taxon>Intramacronucleata</taxon>
        <taxon>Oligohymenophorea</taxon>
        <taxon>Peniculida</taxon>
        <taxon>Parameciidae</taxon>
        <taxon>Paramecium</taxon>
    </lineage>
</organism>
<evidence type="ECO:0000259" key="7">
    <source>
        <dbReference type="PROSITE" id="PS51192"/>
    </source>
</evidence>
<evidence type="ECO:0008006" key="11">
    <source>
        <dbReference type="Google" id="ProtNLM"/>
    </source>
</evidence>
<gene>
    <name evidence="9" type="ORF">PSON_ATCC_30995.1.T0120185</name>
</gene>
<dbReference type="Pfam" id="PF00271">
    <property type="entry name" value="Helicase_C"/>
    <property type="match status" value="1"/>
</dbReference>
<feature type="domain" description="RING-type" evidence="6">
    <location>
        <begin position="772"/>
        <end position="815"/>
    </location>
</feature>
<dbReference type="InterPro" id="IPR050628">
    <property type="entry name" value="SNF2_RAD54_helicase_TF"/>
</dbReference>
<dbReference type="InterPro" id="IPR014001">
    <property type="entry name" value="Helicase_ATP-bd"/>
</dbReference>
<keyword evidence="10" id="KW-1185">Reference proteome</keyword>
<dbReference type="Proteomes" id="UP000692954">
    <property type="component" value="Unassembled WGS sequence"/>
</dbReference>
<protein>
    <recommendedName>
        <fullName evidence="11">DNA repair protein RAD5</fullName>
    </recommendedName>
</protein>
<dbReference type="AlphaFoldDB" id="A0A8S1L0Q4"/>
<dbReference type="GO" id="GO:0005634">
    <property type="term" value="C:nucleus"/>
    <property type="evidence" value="ECO:0007669"/>
    <property type="project" value="TreeGrafter"/>
</dbReference>
<dbReference type="GO" id="GO:0008270">
    <property type="term" value="F:zinc ion binding"/>
    <property type="evidence" value="ECO:0007669"/>
    <property type="project" value="UniProtKB-KW"/>
</dbReference>
<keyword evidence="4" id="KW-0863">Zinc-finger</keyword>
<keyword evidence="1" id="KW-0547">Nucleotide-binding</keyword>
<keyword evidence="5" id="KW-0175">Coiled coil</keyword>
<dbReference type="CDD" id="cd18793">
    <property type="entry name" value="SF2_C_SNF"/>
    <property type="match status" value="1"/>
</dbReference>
<dbReference type="PANTHER" id="PTHR45626">
    <property type="entry name" value="TRANSCRIPTION TERMINATION FACTOR 2-RELATED"/>
    <property type="match status" value="1"/>
</dbReference>
<dbReference type="SMART" id="SM00184">
    <property type="entry name" value="RING"/>
    <property type="match status" value="1"/>
</dbReference>
<feature type="coiled-coil region" evidence="5">
    <location>
        <begin position="672"/>
        <end position="702"/>
    </location>
</feature>
<evidence type="ECO:0000256" key="3">
    <source>
        <dbReference type="ARBA" id="ARBA00022840"/>
    </source>
</evidence>
<evidence type="ECO:0000259" key="8">
    <source>
        <dbReference type="PROSITE" id="PS51194"/>
    </source>
</evidence>
<dbReference type="SMART" id="SM00490">
    <property type="entry name" value="HELICc"/>
    <property type="match status" value="1"/>
</dbReference>
<keyword evidence="3" id="KW-0067">ATP-binding</keyword>
<dbReference type="InterPro" id="IPR001650">
    <property type="entry name" value="Helicase_C-like"/>
</dbReference>
<evidence type="ECO:0000256" key="1">
    <source>
        <dbReference type="ARBA" id="ARBA00022741"/>
    </source>
</evidence>
<evidence type="ECO:0000259" key="6">
    <source>
        <dbReference type="PROSITE" id="PS50089"/>
    </source>
</evidence>
<name>A0A8S1L0Q4_9CILI</name>
<keyword evidence="4" id="KW-0479">Metal-binding</keyword>
<dbReference type="InterPro" id="IPR049730">
    <property type="entry name" value="SNF2/RAD54-like_C"/>
</dbReference>
<keyword evidence="2" id="KW-0378">Hydrolase</keyword>
<evidence type="ECO:0000313" key="10">
    <source>
        <dbReference type="Proteomes" id="UP000692954"/>
    </source>
</evidence>
<sequence>MNKFLGMFTLQYPINGCDSNVQLQKDQQLKMQSDHLQFEEMISQNGKSRIKLRPTNIISALYTEDDQYFIQVYHFYQEIWSFLINYNYISLSISVIDITQFNYVIQFNVYLLEKSFQQEERLKNDFNRDNLNQKDQKTVKQIQKLIDQYAKESFIILFEILNLTFSIKAPLRPIQQTKSLDQFLVDKFSKLEYYQRKTLFKNLLIPSILKNNQVNVTKQKLIQIEQQVNRDDIEYQSISKMEQEEQAKNFFSVNEQQSFEFTNCKQPEDLNRQLFDYQAQAVNWMLYREQRQTAQVLNLSDSNQTLNKMWSQIKLNENEYIYFNELTGQFSQNAIPQKEVKGGILADAMGLGKTICSLALILLSREMKQQQQQSNDDNQEPFKKKVKLEKKQANTLLVVELNIFEHWLQEIKSHTKLNKLEVYEFYKKESRSKNIKLEIYDIVITTYGVLKQDYNKNQLLYNYEWERIILDEAHVIKSKNTTSAKAASFIEAQCRWCLTGTPIQNNLEDLFSLFLFLKIETFSDFHWFNHYINKQQNQVIKFNLLHQIIKPILLRRNKETKQIQISLNLPNKQHFIISVKMSKNEQQFYNTLYSNTCQQIKEYFGIGLKQKPIKTKYVHVFQLLSLLRLSCDHIGIVARKLINKQIKLQEANKSKCEQMIKRFIENAQFSLEQSLKAAILQLQEKQEKVRQKNQEEEIEEEGDNFSIQDEFYENDSTNDENEQEQQMDEGLIEIELRNRIQQLEQVKQDKEDPQLNQKKYENFFEKVKNDDCTICREAFKKINQVYYLGCTHLYCSDCFEKYEGFKQKVSCPQCRREIDKNTKIKIGYQFSVQENIQQQEQQNKQSKENFISPKQDSYKESSKINEILKYVEYVQNRNEKVVIFTQWLSILNFIEGKLRIKGIQFRNIQGKMDKNQRKASINDFFEKNITVMLISLKAGAYGINLSCANHVLLVDPWWNPAIEDQAVERVHRLGQLKNVQILSFVCENTIEERVLQLHKIKRKLFQDALHLKLPDKEFKFQDQIELVMNQKLDS</sequence>
<dbReference type="GO" id="GO:0016787">
    <property type="term" value="F:hydrolase activity"/>
    <property type="evidence" value="ECO:0007669"/>
    <property type="project" value="UniProtKB-KW"/>
</dbReference>
<dbReference type="GO" id="GO:0005524">
    <property type="term" value="F:ATP binding"/>
    <property type="evidence" value="ECO:0007669"/>
    <property type="project" value="UniProtKB-KW"/>
</dbReference>
<comment type="caution">
    <text evidence="9">The sequence shown here is derived from an EMBL/GenBank/DDBJ whole genome shotgun (WGS) entry which is preliminary data.</text>
</comment>
<keyword evidence="4" id="KW-0862">Zinc</keyword>
<dbReference type="PROSITE" id="PS51192">
    <property type="entry name" value="HELICASE_ATP_BIND_1"/>
    <property type="match status" value="1"/>
</dbReference>
<dbReference type="EMBL" id="CAJJDN010000012">
    <property type="protein sequence ID" value="CAD8058406.1"/>
    <property type="molecule type" value="Genomic_DNA"/>
</dbReference>
<evidence type="ECO:0000256" key="5">
    <source>
        <dbReference type="SAM" id="Coils"/>
    </source>
</evidence>
<dbReference type="GO" id="GO:0006281">
    <property type="term" value="P:DNA repair"/>
    <property type="evidence" value="ECO:0007669"/>
    <property type="project" value="TreeGrafter"/>
</dbReference>
<dbReference type="GO" id="GO:0008094">
    <property type="term" value="F:ATP-dependent activity, acting on DNA"/>
    <property type="evidence" value="ECO:0007669"/>
    <property type="project" value="TreeGrafter"/>
</dbReference>
<dbReference type="OrthoDB" id="448448at2759"/>
<dbReference type="Pfam" id="PF00176">
    <property type="entry name" value="SNF2-rel_dom"/>
    <property type="match status" value="1"/>
</dbReference>
<dbReference type="PANTHER" id="PTHR45626:SF22">
    <property type="entry name" value="DNA REPAIR PROTEIN RAD5"/>
    <property type="match status" value="1"/>
</dbReference>
<evidence type="ECO:0000256" key="2">
    <source>
        <dbReference type="ARBA" id="ARBA00022801"/>
    </source>
</evidence>
<evidence type="ECO:0000256" key="4">
    <source>
        <dbReference type="PROSITE-ProRule" id="PRU00175"/>
    </source>
</evidence>
<dbReference type="InterPro" id="IPR000330">
    <property type="entry name" value="SNF2_N"/>
</dbReference>
<dbReference type="CDD" id="cd18008">
    <property type="entry name" value="DEXDc_SHPRH-like"/>
    <property type="match status" value="1"/>
</dbReference>
<reference evidence="9" key="1">
    <citation type="submission" date="2021-01" db="EMBL/GenBank/DDBJ databases">
        <authorList>
            <consortium name="Genoscope - CEA"/>
            <person name="William W."/>
        </authorList>
    </citation>
    <scope>NUCLEOTIDE SEQUENCE</scope>
</reference>
<dbReference type="Pfam" id="PF13639">
    <property type="entry name" value="zf-RING_2"/>
    <property type="match status" value="1"/>
</dbReference>
<feature type="domain" description="Helicase ATP-binding" evidence="7">
    <location>
        <begin position="334"/>
        <end position="520"/>
    </location>
</feature>
<proteinExistence type="predicted"/>
<dbReference type="PROSITE" id="PS50089">
    <property type="entry name" value="ZF_RING_2"/>
    <property type="match status" value="1"/>
</dbReference>
<dbReference type="SMART" id="SM00487">
    <property type="entry name" value="DEXDc"/>
    <property type="match status" value="1"/>
</dbReference>
<evidence type="ECO:0000313" key="9">
    <source>
        <dbReference type="EMBL" id="CAD8058406.1"/>
    </source>
</evidence>
<dbReference type="PROSITE" id="PS51194">
    <property type="entry name" value="HELICASE_CTER"/>
    <property type="match status" value="1"/>
</dbReference>